<reference evidence="2" key="1">
    <citation type="submission" date="2020-01" db="EMBL/GenBank/DDBJ databases">
        <authorList>
            <person name="Meier V. D."/>
            <person name="Meier V D."/>
        </authorList>
    </citation>
    <scope>NUCLEOTIDE SEQUENCE</scope>
    <source>
        <strain evidence="2">HLG_WM_MAG_07</strain>
    </source>
</reference>
<feature type="domain" description="CinA C-terminal" evidence="1">
    <location>
        <begin position="3"/>
        <end position="151"/>
    </location>
</feature>
<evidence type="ECO:0000313" key="2">
    <source>
        <dbReference type="EMBL" id="CAA6827007.1"/>
    </source>
</evidence>
<dbReference type="SUPFAM" id="SSF142433">
    <property type="entry name" value="CinA-like"/>
    <property type="match status" value="1"/>
</dbReference>
<dbReference type="NCBIfam" id="TIGR00199">
    <property type="entry name" value="PncC_domain"/>
    <property type="match status" value="1"/>
</dbReference>
<dbReference type="Pfam" id="PF02464">
    <property type="entry name" value="CinA"/>
    <property type="match status" value="1"/>
</dbReference>
<dbReference type="GO" id="GO:0016787">
    <property type="term" value="F:hydrolase activity"/>
    <property type="evidence" value="ECO:0007669"/>
    <property type="project" value="UniProtKB-KW"/>
</dbReference>
<dbReference type="Gene3D" id="3.90.950.20">
    <property type="entry name" value="CinA-like"/>
    <property type="match status" value="1"/>
</dbReference>
<name>A0A6S6U9R2_9GAMM</name>
<evidence type="ECO:0000259" key="1">
    <source>
        <dbReference type="Pfam" id="PF02464"/>
    </source>
</evidence>
<dbReference type="InterPro" id="IPR008136">
    <property type="entry name" value="CinA_C"/>
</dbReference>
<keyword evidence="2" id="KW-0378">Hydrolase</keyword>
<accession>A0A6S6U9R2</accession>
<organism evidence="2">
    <name type="scientific">uncultured Thiotrichaceae bacterium</name>
    <dbReference type="NCBI Taxonomy" id="298394"/>
    <lineage>
        <taxon>Bacteria</taxon>
        <taxon>Pseudomonadati</taxon>
        <taxon>Pseudomonadota</taxon>
        <taxon>Gammaproteobacteria</taxon>
        <taxon>Thiotrichales</taxon>
        <taxon>Thiotrichaceae</taxon>
        <taxon>environmental samples</taxon>
    </lineage>
</organism>
<dbReference type="AlphaFoldDB" id="A0A6S6U9R2"/>
<dbReference type="EMBL" id="CACVAY010000139">
    <property type="protein sequence ID" value="CAA6827007.1"/>
    <property type="molecule type" value="Genomic_DNA"/>
</dbReference>
<sequence>MLKALADLLTKHDAMVVTAESCTGGLVAKLMTDIAGSSQWFDRGFVTYSNEAKHDMLGVSLELIEEHGAVSEVVVAEMTNGALENSQATYALAISGIAGPTGGSPEKPVGTVCFSFQERNQEPQLITQHFTGDRVQVRRAAAEFSIQKMLTLLKHSSMNI</sequence>
<dbReference type="InterPro" id="IPR036653">
    <property type="entry name" value="CinA-like_C"/>
</dbReference>
<gene>
    <name evidence="2" type="ORF">HELGO_WM8335</name>
</gene>
<protein>
    <submittedName>
        <fullName evidence="2">Nicotinamide-nucleotide amidohydrolase PncC</fullName>
    </submittedName>
</protein>
<proteinExistence type="predicted"/>